<dbReference type="InterPro" id="IPR035961">
    <property type="entry name" value="Rhabdovirus_nucleoprotein-like"/>
</dbReference>
<name>A0A0B5KRG5_9RHAB</name>
<dbReference type="GO" id="GO:0019029">
    <property type="term" value="C:helical viral capsid"/>
    <property type="evidence" value="ECO:0007669"/>
    <property type="project" value="UniProtKB-KW"/>
</dbReference>
<evidence type="ECO:0000259" key="12">
    <source>
        <dbReference type="Pfam" id="PF00945"/>
    </source>
</evidence>
<sequence>MSVGFNIISVSDKKKFVIKNLTEGKKPVYPSTWFTANPGKPTCIVPKINTDLRIIREHLKNCVDNNEKVNFNIAMKYMVETMKRVEETNMKHWASYSVDIAPEGAKISPLSLIEIKEGAESHQDIQAGSGLDPDDALDKWLMIWLLSVYRVDKTNDVNYRKHICELIEKQMALTGVPSDNVSVESIATKHASWTADQSFRVLVAAIDMFFFRFEKNIWAPLRVSTTSSRFRDCAALVSYGMIAGVMGLEKQGELALWMFTPSLAEELKQMFSTDEEFDMEDSYFPYQMDFGLTPRSPYSSRMNPCIYFFAHVIGVLQGEKRSQNARMTIQKDVIGVLHNARLVGYVFMSRAGRAIQFLPDDAHAAAMLNQDQIMDNLSEELSVDIEPSNRSPIDWFTYYDNLDGKPNPQMISVFRSVMATLINQRPDTIGEFLRTNLYR</sequence>
<dbReference type="SUPFAM" id="SSF140809">
    <property type="entry name" value="Rhabdovirus nucleoprotein-like"/>
    <property type="match status" value="1"/>
</dbReference>
<dbReference type="Pfam" id="PF00945">
    <property type="entry name" value="Rhabdo_ncap"/>
    <property type="match status" value="1"/>
</dbReference>
<protein>
    <recommendedName>
        <fullName evidence="3">Nucleoprotein</fullName>
    </recommendedName>
    <alternativeName>
        <fullName evidence="11">Nucleocapsid protein</fullName>
    </alternativeName>
</protein>
<keyword evidence="7" id="KW-0694">RNA-binding</keyword>
<feature type="domain" description="Rhabdovirus nucleocapsid" evidence="12">
    <location>
        <begin position="14"/>
        <end position="413"/>
    </location>
</feature>
<keyword evidence="14" id="KW-1185">Reference proteome</keyword>
<reference evidence="13 14" key="1">
    <citation type="journal article" date="2015" name="Elife">
        <title>Unprecedented genomic diversity of RNA viruses in arthropods reveals the ancestry of negative-sense RNA viruses.</title>
        <authorList>
            <person name="Li C.X."/>
            <person name="Shi M."/>
            <person name="Tian J.H."/>
            <person name="Lin X.D."/>
            <person name="Kang Y.J."/>
            <person name="Chen L.J."/>
            <person name="Qin X.C."/>
            <person name="Xu J."/>
            <person name="Holmes E.C."/>
            <person name="Zhang Y.Z."/>
        </authorList>
    </citation>
    <scope>NUCLEOTIDE SEQUENCE [LARGE SCALE GENOMIC DNA]</scope>
    <source>
        <strain evidence="13 14">SYY1-8</strain>
    </source>
</reference>
<dbReference type="OrthoDB" id="22890at10239"/>
<dbReference type="GO" id="GO:0003723">
    <property type="term" value="F:RNA binding"/>
    <property type="evidence" value="ECO:0007669"/>
    <property type="project" value="UniProtKB-KW"/>
</dbReference>
<dbReference type="Gene3D" id="1.10.3610.10">
    <property type="entry name" value="Nucleoprotein"/>
    <property type="match status" value="1"/>
</dbReference>
<dbReference type="InterPro" id="IPR023331">
    <property type="entry name" value="Rhabdovirus_ncapsid_C"/>
</dbReference>
<gene>
    <name evidence="13" type="primary">N</name>
</gene>
<dbReference type="Gene3D" id="1.10.3570.10">
    <property type="entry name" value="Rhabdovirus nucleocapsid protein like domain"/>
    <property type="match status" value="1"/>
</dbReference>
<evidence type="ECO:0000256" key="7">
    <source>
        <dbReference type="ARBA" id="ARBA00022884"/>
    </source>
</evidence>
<dbReference type="GO" id="GO:0030430">
    <property type="term" value="C:host cell cytoplasm"/>
    <property type="evidence" value="ECO:0007669"/>
    <property type="project" value="UniProtKB-SubCell"/>
</dbReference>
<keyword evidence="8 13" id="KW-0543">Viral nucleoprotein</keyword>
<dbReference type="GO" id="GO:1990904">
    <property type="term" value="C:ribonucleoprotein complex"/>
    <property type="evidence" value="ECO:0007669"/>
    <property type="project" value="UniProtKB-KW"/>
</dbReference>
<evidence type="ECO:0000256" key="10">
    <source>
        <dbReference type="ARBA" id="ARBA00023274"/>
    </source>
</evidence>
<evidence type="ECO:0000256" key="8">
    <source>
        <dbReference type="ARBA" id="ARBA00023086"/>
    </source>
</evidence>
<proteinExistence type="predicted"/>
<evidence type="ECO:0000313" key="13">
    <source>
        <dbReference type="EMBL" id="AJG39121.1"/>
    </source>
</evidence>
<keyword evidence="10" id="KW-0687">Ribonucleoprotein</keyword>
<evidence type="ECO:0000256" key="11">
    <source>
        <dbReference type="ARBA" id="ARBA00033344"/>
    </source>
</evidence>
<comment type="subcellular location">
    <subcellularLocation>
        <location evidence="1">Host cytoplasm</location>
    </subcellularLocation>
    <subcellularLocation>
        <location evidence="2">Virion</location>
    </subcellularLocation>
</comment>
<keyword evidence="4" id="KW-1139">Helical capsid protein</keyword>
<dbReference type="Proteomes" id="UP000202367">
    <property type="component" value="Segment"/>
</dbReference>
<dbReference type="EMBL" id="KM817635">
    <property type="protein sequence ID" value="AJG39121.1"/>
    <property type="molecule type" value="Viral_cRNA"/>
</dbReference>
<dbReference type="KEGG" id="vg:29122436"/>
<dbReference type="InterPro" id="IPR023330">
    <property type="entry name" value="Rhabdovirus_ncapsid_N"/>
</dbReference>
<evidence type="ECO:0000313" key="14">
    <source>
        <dbReference type="Proteomes" id="UP000202367"/>
    </source>
</evidence>
<dbReference type="InterPro" id="IPR000448">
    <property type="entry name" value="Rhabdo_ncapsid"/>
</dbReference>
<evidence type="ECO:0000256" key="6">
    <source>
        <dbReference type="ARBA" id="ARBA00022844"/>
    </source>
</evidence>
<keyword evidence="5" id="KW-0167">Capsid protein</keyword>
<keyword evidence="9" id="KW-1035">Host cytoplasm</keyword>
<accession>A0A0B5KRG5</accession>
<dbReference type="GeneID" id="29122436"/>
<keyword evidence="6" id="KW-0946">Virion</keyword>
<evidence type="ECO:0000256" key="3">
    <source>
        <dbReference type="ARBA" id="ARBA00014389"/>
    </source>
</evidence>
<dbReference type="RefSeq" id="YP_009300664.1">
    <property type="nucleotide sequence ID" value="NC_031215.1"/>
</dbReference>
<evidence type="ECO:0000256" key="1">
    <source>
        <dbReference type="ARBA" id="ARBA00004192"/>
    </source>
</evidence>
<evidence type="ECO:0000256" key="4">
    <source>
        <dbReference type="ARBA" id="ARBA00022497"/>
    </source>
</evidence>
<evidence type="ECO:0000256" key="5">
    <source>
        <dbReference type="ARBA" id="ARBA00022561"/>
    </source>
</evidence>
<organism evidence="13 14">
    <name type="scientific">Shayang Fly Virus 2</name>
    <dbReference type="NCBI Taxonomy" id="1608066"/>
    <lineage>
        <taxon>Viruses</taxon>
        <taxon>Riboviria</taxon>
        <taxon>Orthornavirae</taxon>
        <taxon>Negarnaviricota</taxon>
        <taxon>Haploviricotina</taxon>
        <taxon>Monjiviricetes</taxon>
        <taxon>Mononegavirales</taxon>
        <taxon>Rhabdoviridae</taxon>
        <taxon>Alpharhabdovirinae</taxon>
        <taxon>Sigmavirus</taxon>
        <taxon>Sigmavirus shayang</taxon>
    </lineage>
</organism>
<evidence type="ECO:0000256" key="2">
    <source>
        <dbReference type="ARBA" id="ARBA00004328"/>
    </source>
</evidence>
<evidence type="ECO:0000256" key="9">
    <source>
        <dbReference type="ARBA" id="ARBA00023200"/>
    </source>
</evidence>
<dbReference type="GO" id="GO:0019013">
    <property type="term" value="C:viral nucleocapsid"/>
    <property type="evidence" value="ECO:0007669"/>
    <property type="project" value="UniProtKB-KW"/>
</dbReference>